<comment type="caution">
    <text evidence="1">The sequence shown here is derived from an EMBL/GenBank/DDBJ whole genome shotgun (WGS) entry which is preliminary data.</text>
</comment>
<protein>
    <submittedName>
        <fullName evidence="1">Uncharacterized protein</fullName>
    </submittedName>
</protein>
<dbReference type="Proteomes" id="UP001207468">
    <property type="component" value="Unassembled WGS sequence"/>
</dbReference>
<evidence type="ECO:0000313" key="2">
    <source>
        <dbReference type="Proteomes" id="UP001207468"/>
    </source>
</evidence>
<sequence length="152" mass="17354">MTTIQEERGCKDPSELSIATRVYGDLTMRRRSSAIPSIDKEEMRRAGAAHTECAHPRPTYFDVFAPECMSNMACQWLPQIVFPEGLFPAPVLAVSKRFGYGVENLNGFKVHSLFDVMTMRHDVHDWFDRLDIWFEASVRRCTVSLLTGHLDS</sequence>
<name>A0ACC0UGG0_9AGAM</name>
<dbReference type="EMBL" id="JAGFNK010000037">
    <property type="protein sequence ID" value="KAI9510670.1"/>
    <property type="molecule type" value="Genomic_DNA"/>
</dbReference>
<evidence type="ECO:0000313" key="1">
    <source>
        <dbReference type="EMBL" id="KAI9510670.1"/>
    </source>
</evidence>
<accession>A0ACC0UGG0</accession>
<reference evidence="1" key="1">
    <citation type="submission" date="2021-03" db="EMBL/GenBank/DDBJ databases">
        <title>Evolutionary priming and transition to the ectomycorrhizal habit in an iconic lineage of mushroom-forming fungi: is preadaptation a requirement?</title>
        <authorList>
            <consortium name="DOE Joint Genome Institute"/>
            <person name="Looney B.P."/>
            <person name="Miyauchi S."/>
            <person name="Morin E."/>
            <person name="Drula E."/>
            <person name="Courty P.E."/>
            <person name="Chicoki N."/>
            <person name="Fauchery L."/>
            <person name="Kohler A."/>
            <person name="Kuo A."/>
            <person name="LaButti K."/>
            <person name="Pangilinan J."/>
            <person name="Lipzen A."/>
            <person name="Riley R."/>
            <person name="Andreopoulos W."/>
            <person name="He G."/>
            <person name="Johnson J."/>
            <person name="Barry K.W."/>
            <person name="Grigoriev I.V."/>
            <person name="Nagy L."/>
            <person name="Hibbett D."/>
            <person name="Henrissat B."/>
            <person name="Matheny P.B."/>
            <person name="Labbe J."/>
            <person name="Martin A.F."/>
        </authorList>
    </citation>
    <scope>NUCLEOTIDE SEQUENCE</scope>
    <source>
        <strain evidence="1">BPL698</strain>
    </source>
</reference>
<organism evidence="1 2">
    <name type="scientific">Russula earlei</name>
    <dbReference type="NCBI Taxonomy" id="71964"/>
    <lineage>
        <taxon>Eukaryota</taxon>
        <taxon>Fungi</taxon>
        <taxon>Dikarya</taxon>
        <taxon>Basidiomycota</taxon>
        <taxon>Agaricomycotina</taxon>
        <taxon>Agaricomycetes</taxon>
        <taxon>Russulales</taxon>
        <taxon>Russulaceae</taxon>
        <taxon>Russula</taxon>
    </lineage>
</organism>
<keyword evidence="2" id="KW-1185">Reference proteome</keyword>
<gene>
    <name evidence="1" type="ORF">F5148DRAFT_542180</name>
</gene>
<proteinExistence type="predicted"/>